<feature type="domain" description="Lipid/polyisoprenoid-binding YceI-like" evidence="2">
    <location>
        <begin position="21"/>
        <end position="180"/>
    </location>
</feature>
<evidence type="ECO:0000313" key="4">
    <source>
        <dbReference type="Proteomes" id="UP001210231"/>
    </source>
</evidence>
<dbReference type="PANTHER" id="PTHR34406">
    <property type="entry name" value="PROTEIN YCEI"/>
    <property type="match status" value="1"/>
</dbReference>
<dbReference type="SMART" id="SM00867">
    <property type="entry name" value="YceI"/>
    <property type="match status" value="1"/>
</dbReference>
<dbReference type="InterPro" id="IPR007372">
    <property type="entry name" value="Lipid/polyisoprenoid-bd_YceI"/>
</dbReference>
<feature type="chain" id="PRO_5045800372" evidence="1">
    <location>
        <begin position="20"/>
        <end position="183"/>
    </location>
</feature>
<comment type="caution">
    <text evidence="3">The sequence shown here is derived from an EMBL/GenBank/DDBJ whole genome shotgun (WGS) entry which is preliminary data.</text>
</comment>
<accession>A0ABT4UJ76</accession>
<feature type="signal peptide" evidence="1">
    <location>
        <begin position="1"/>
        <end position="19"/>
    </location>
</feature>
<dbReference type="SUPFAM" id="SSF101874">
    <property type="entry name" value="YceI-like"/>
    <property type="match status" value="1"/>
</dbReference>
<protein>
    <submittedName>
        <fullName evidence="3">YceI family protein</fullName>
    </submittedName>
</protein>
<dbReference type="PANTHER" id="PTHR34406:SF1">
    <property type="entry name" value="PROTEIN YCEI"/>
    <property type="match status" value="1"/>
</dbReference>
<dbReference type="Pfam" id="PF04264">
    <property type="entry name" value="YceI"/>
    <property type="match status" value="1"/>
</dbReference>
<dbReference type="Gene3D" id="2.40.128.110">
    <property type="entry name" value="Lipid/polyisoprenoid-binding, YceI-like"/>
    <property type="match status" value="1"/>
</dbReference>
<name>A0ABT4UJ76_9BACT</name>
<dbReference type="Proteomes" id="UP001210231">
    <property type="component" value="Unassembled WGS sequence"/>
</dbReference>
<evidence type="ECO:0000256" key="1">
    <source>
        <dbReference type="SAM" id="SignalP"/>
    </source>
</evidence>
<evidence type="ECO:0000259" key="2">
    <source>
        <dbReference type="SMART" id="SM00867"/>
    </source>
</evidence>
<evidence type="ECO:0000313" key="3">
    <source>
        <dbReference type="EMBL" id="MDA3614412.1"/>
    </source>
</evidence>
<gene>
    <name evidence="3" type="ORF">O3P16_06300</name>
</gene>
<dbReference type="RefSeq" id="WP_407030740.1">
    <property type="nucleotide sequence ID" value="NZ_JAQGEF010000005.1"/>
</dbReference>
<proteinExistence type="predicted"/>
<keyword evidence="1" id="KW-0732">Signal</keyword>
<dbReference type="InterPro" id="IPR036761">
    <property type="entry name" value="TTHA0802/YceI-like_sf"/>
</dbReference>
<keyword evidence="4" id="KW-1185">Reference proteome</keyword>
<dbReference type="EMBL" id="JAQGEF010000005">
    <property type="protein sequence ID" value="MDA3614412.1"/>
    <property type="molecule type" value="Genomic_DNA"/>
</dbReference>
<organism evidence="3 4">
    <name type="scientific">Polluticaenibacter yanchengensis</name>
    <dbReference type="NCBI Taxonomy" id="3014562"/>
    <lineage>
        <taxon>Bacteria</taxon>
        <taxon>Pseudomonadati</taxon>
        <taxon>Bacteroidota</taxon>
        <taxon>Chitinophagia</taxon>
        <taxon>Chitinophagales</taxon>
        <taxon>Chitinophagaceae</taxon>
        <taxon>Polluticaenibacter</taxon>
    </lineage>
</organism>
<sequence length="183" mass="20038">MKKALLILLLAGATQNLWSQTYSTKKGYIRFFSSTLVKDIKADNNEVVNSLNSSTGELLFTASIKAFSFENKTMQKHFNDPAYMDSDLHPTASFKGTITNLKAINFKANGTYPAFVSGDLTIKGVTKKITTTCTITVNNGAISSNAVFKVQREDFGINPSGMAITKIAKEIEVTVQNTYESVQ</sequence>
<reference evidence="3 4" key="1">
    <citation type="submission" date="2022-12" db="EMBL/GenBank/DDBJ databases">
        <title>Chitinophagaceae gen. sp. nov., a new member of the family Chitinophagaceae, isolated from soil in a chemical factory.</title>
        <authorList>
            <person name="Ke Z."/>
        </authorList>
    </citation>
    <scope>NUCLEOTIDE SEQUENCE [LARGE SCALE GENOMIC DNA]</scope>
    <source>
        <strain evidence="3 4">LY-5</strain>
    </source>
</reference>